<dbReference type="GeneID" id="100084005"/>
<reference evidence="4" key="2">
    <citation type="submission" date="2025-08" db="UniProtKB">
        <authorList>
            <consortium name="Ensembl"/>
        </authorList>
    </citation>
    <scope>IDENTIFICATION</scope>
    <source>
        <strain evidence="4">Glennie</strain>
    </source>
</reference>
<dbReference type="GO" id="GO:0005634">
    <property type="term" value="C:nucleus"/>
    <property type="evidence" value="ECO:0000318"/>
    <property type="project" value="GO_Central"/>
</dbReference>
<dbReference type="GO" id="GO:0000492">
    <property type="term" value="P:box C/D snoRNP assembly"/>
    <property type="evidence" value="ECO:0000318"/>
    <property type="project" value="GO_Central"/>
</dbReference>
<feature type="compositionally biased region" description="Pro residues" evidence="2">
    <location>
        <begin position="16"/>
        <end position="39"/>
    </location>
</feature>
<feature type="compositionally biased region" description="Polar residues" evidence="2">
    <location>
        <begin position="333"/>
        <end position="346"/>
    </location>
</feature>
<dbReference type="CTD" id="26747"/>
<dbReference type="InterPro" id="IPR039136">
    <property type="entry name" value="NUFIP1-like"/>
</dbReference>
<dbReference type="GeneTree" id="ENSGT00390000003758"/>
<protein>
    <submittedName>
        <fullName evidence="4">Nuclear FMR1 interacting protein 1</fullName>
    </submittedName>
</protein>
<dbReference type="PROSITE" id="PS50157">
    <property type="entry name" value="ZINC_FINGER_C2H2_2"/>
    <property type="match status" value="1"/>
</dbReference>
<feature type="compositionally biased region" description="Basic residues" evidence="2">
    <location>
        <begin position="216"/>
        <end position="228"/>
    </location>
</feature>
<dbReference type="PROSITE" id="PS00028">
    <property type="entry name" value="ZINC_FINGER_C2H2_1"/>
    <property type="match status" value="1"/>
</dbReference>
<keyword evidence="1" id="KW-0862">Zinc</keyword>
<organism evidence="4 5">
    <name type="scientific">Ornithorhynchus anatinus</name>
    <name type="common">Duckbill platypus</name>
    <dbReference type="NCBI Taxonomy" id="9258"/>
    <lineage>
        <taxon>Eukaryota</taxon>
        <taxon>Metazoa</taxon>
        <taxon>Chordata</taxon>
        <taxon>Craniata</taxon>
        <taxon>Vertebrata</taxon>
        <taxon>Euteleostomi</taxon>
        <taxon>Mammalia</taxon>
        <taxon>Monotremata</taxon>
        <taxon>Ornithorhynchidae</taxon>
        <taxon>Ornithorhynchus</taxon>
    </lineage>
</organism>
<evidence type="ECO:0000259" key="3">
    <source>
        <dbReference type="PROSITE" id="PS50157"/>
    </source>
</evidence>
<dbReference type="Ensembl" id="ENSOANT00000061609.1">
    <property type="protein sequence ID" value="ENSOANP00000053695.1"/>
    <property type="gene ID" value="ENSOANG00000049076.1"/>
</dbReference>
<dbReference type="Pfam" id="PF10453">
    <property type="entry name" value="NUFIP1"/>
    <property type="match status" value="1"/>
</dbReference>
<dbReference type="PANTHER" id="PTHR13309:SF0">
    <property type="entry name" value="FMR1-INTERACTING PROTEIN NUFIP1"/>
    <property type="match status" value="1"/>
</dbReference>
<dbReference type="InterPro" id="IPR013087">
    <property type="entry name" value="Znf_C2H2_type"/>
</dbReference>
<dbReference type="GO" id="GO:0003723">
    <property type="term" value="F:RNA binding"/>
    <property type="evidence" value="ECO:0007669"/>
    <property type="project" value="InterPro"/>
</dbReference>
<feature type="compositionally biased region" description="Basic and acidic residues" evidence="2">
    <location>
        <begin position="285"/>
        <end position="294"/>
    </location>
</feature>
<dbReference type="OrthoDB" id="273070at2759"/>
<feature type="domain" description="C2H2-type" evidence="3">
    <location>
        <begin position="97"/>
        <end position="120"/>
    </location>
</feature>
<feature type="compositionally biased region" description="Low complexity" evidence="2">
    <location>
        <begin position="235"/>
        <end position="256"/>
    </location>
</feature>
<dbReference type="PANTHER" id="PTHR13309">
    <property type="entry name" value="NUCLEAR FRAGILE X MENTAL RETARDATION PROTEIN INTERACTING PROTEIN 1"/>
    <property type="match status" value="1"/>
</dbReference>
<evidence type="ECO:0000313" key="4">
    <source>
        <dbReference type="Ensembl" id="ENSOANP00000053695.1"/>
    </source>
</evidence>
<reference evidence="4 5" key="1">
    <citation type="journal article" date="2008" name="Nature">
        <title>Genome analysis of the platypus reveals unique signatures of evolution.</title>
        <authorList>
            <person name="Warren W.C."/>
            <person name="Hillier L.W."/>
            <person name="Marshall Graves J.A."/>
            <person name="Birney E."/>
            <person name="Ponting C.P."/>
            <person name="Grutzner F."/>
            <person name="Belov K."/>
            <person name="Miller W."/>
            <person name="Clarke L."/>
            <person name="Chinwalla A.T."/>
            <person name="Yang S.P."/>
            <person name="Heger A."/>
            <person name="Locke D.P."/>
            <person name="Miethke P."/>
            <person name="Waters P.D."/>
            <person name="Veyrunes F."/>
            <person name="Fulton L."/>
            <person name="Fulton B."/>
            <person name="Graves T."/>
            <person name="Wallis J."/>
            <person name="Puente X.S."/>
            <person name="Lopez-Otin C."/>
            <person name="Ordonez G.R."/>
            <person name="Eichler E.E."/>
            <person name="Chen L."/>
            <person name="Cheng Z."/>
            <person name="Deakin J.E."/>
            <person name="Alsop A."/>
            <person name="Thompson K."/>
            <person name="Kirby P."/>
            <person name="Papenfuss A.T."/>
            <person name="Wakefield M.J."/>
            <person name="Olender T."/>
            <person name="Lancet D."/>
            <person name="Huttley G.A."/>
            <person name="Smit A.F."/>
            <person name="Pask A."/>
            <person name="Temple-Smith P."/>
            <person name="Batzer M.A."/>
            <person name="Walker J.A."/>
            <person name="Konkel M.K."/>
            <person name="Harris R.S."/>
            <person name="Whittington C.M."/>
            <person name="Wong E.S."/>
            <person name="Gemmell N.J."/>
            <person name="Buschiazzo E."/>
            <person name="Vargas Jentzsch I.M."/>
            <person name="Merkel A."/>
            <person name="Schmitz J."/>
            <person name="Zemann A."/>
            <person name="Churakov G."/>
            <person name="Kriegs J.O."/>
            <person name="Brosius J."/>
            <person name="Murchison E.P."/>
            <person name="Sachidanandam R."/>
            <person name="Smith C."/>
            <person name="Hannon G.J."/>
            <person name="Tsend-Ayush E."/>
            <person name="McMillan D."/>
            <person name="Attenborough R."/>
            <person name="Rens W."/>
            <person name="Ferguson-Smith M."/>
            <person name="Lefevre C.M."/>
            <person name="Sharp J.A."/>
            <person name="Nicholas K.R."/>
            <person name="Ray D.A."/>
            <person name="Kube M."/>
            <person name="Reinhardt R."/>
            <person name="Pringle T.H."/>
            <person name="Taylor J."/>
            <person name="Jones R.C."/>
            <person name="Nixon B."/>
            <person name="Dacheux J.L."/>
            <person name="Niwa H."/>
            <person name="Sekita Y."/>
            <person name="Huang X."/>
            <person name="Stark A."/>
            <person name="Kheradpour P."/>
            <person name="Kellis M."/>
            <person name="Flicek P."/>
            <person name="Chen Y."/>
            <person name="Webber C."/>
            <person name="Hardison R."/>
            <person name="Nelson J."/>
            <person name="Hallsworth-Pepin K."/>
            <person name="Delehaunty K."/>
            <person name="Markovic C."/>
            <person name="Minx P."/>
            <person name="Feng Y."/>
            <person name="Kremitzki C."/>
            <person name="Mitreva M."/>
            <person name="Glasscock J."/>
            <person name="Wylie T."/>
            <person name="Wohldmann P."/>
            <person name="Thiru P."/>
            <person name="Nhan M.N."/>
            <person name="Pohl C.S."/>
            <person name="Smith S.M."/>
            <person name="Hou S."/>
            <person name="Nefedov M."/>
            <person name="de Jong P.J."/>
            <person name="Renfree M.B."/>
            <person name="Mardis E.R."/>
            <person name="Wilson R.K."/>
        </authorList>
    </citation>
    <scope>NUCLEOTIDE SEQUENCE [LARGE SCALE GENOMIC DNA]</scope>
    <source>
        <strain evidence="4 5">Glennie</strain>
    </source>
</reference>
<dbReference type="InterPro" id="IPR019496">
    <property type="entry name" value="NUFIP1_cons_dom"/>
</dbReference>
<evidence type="ECO:0000313" key="5">
    <source>
        <dbReference type="Proteomes" id="UP000002279"/>
    </source>
</evidence>
<reference evidence="4" key="3">
    <citation type="submission" date="2025-09" db="UniProtKB">
        <authorList>
            <consortium name="Ensembl"/>
        </authorList>
    </citation>
    <scope>IDENTIFICATION</scope>
    <source>
        <strain evidence="4">Glennie</strain>
    </source>
</reference>
<dbReference type="FunCoup" id="A0A6I8PFS7">
    <property type="interactions" value="2406"/>
</dbReference>
<dbReference type="GO" id="GO:0008270">
    <property type="term" value="F:zinc ion binding"/>
    <property type="evidence" value="ECO:0007669"/>
    <property type="project" value="UniProtKB-KW"/>
</dbReference>
<dbReference type="RefSeq" id="XP_007666841.2">
    <property type="nucleotide sequence ID" value="XM_007668651.3"/>
</dbReference>
<accession>A0A6I8PFS7</accession>
<evidence type="ECO:0000256" key="1">
    <source>
        <dbReference type="PROSITE-ProRule" id="PRU00042"/>
    </source>
</evidence>
<sequence length="476" mass="52341">MEPFGWYPPSGAWAPWAPPPPPPHHPPPHPPPPAPPRPPAWAFQPARDWSWPPRPPPGGQCHFPKQQQRDEMVNVGFKNHPGGKPKQKKRKEPVFTHYCDTCDRGFKNQDKYDEHVSQHTTCTVDGCNFMAHEKVVQIHWRNTHAPGTKRIKLDTPEEIAKWREERRKNFPTMANIEKKKALQLDREQRGEVLTTTQFGKMKGMWRPPQNQEARNRNGKFKKRQHARRGGGGPAAGEAATPAVPGAGRPAGPDRTGGALGADAEVYGKDVDPLGVLANSDAESDKEEKPDDTIIPKEVTSALGSLMASYGSASESDSEPEETPIKTEACGPGENQTFSHIPQSQEPGSGESARNGPRAQPESRKKSCGPRSHGKRKGPNRKTPGPEPRRRRPMLLEMLLAKDIRHERNVILQCVRYITQNDFFELPSKPGPPGKTESGQAADATTRPATGDAEGEIGARGPDLHLVAAESPHSADS</sequence>
<feature type="region of interest" description="Disordered" evidence="2">
    <location>
        <begin position="201"/>
        <end position="393"/>
    </location>
</feature>
<feature type="region of interest" description="Disordered" evidence="2">
    <location>
        <begin position="424"/>
        <end position="476"/>
    </location>
</feature>
<gene>
    <name evidence="4" type="primary">NUFIP1</name>
</gene>
<dbReference type="InParanoid" id="A0A6I8PFS7"/>
<evidence type="ECO:0000256" key="2">
    <source>
        <dbReference type="SAM" id="MobiDB-lite"/>
    </source>
</evidence>
<dbReference type="Bgee" id="ENSOANG00000049076">
    <property type="expression patterns" value="Expressed in fibroblast and 8 other cell types or tissues"/>
</dbReference>
<feature type="compositionally biased region" description="Basic residues" evidence="2">
    <location>
        <begin position="81"/>
        <end position="91"/>
    </location>
</feature>
<proteinExistence type="predicted"/>
<dbReference type="SMART" id="SM00355">
    <property type="entry name" value="ZnF_C2H2"/>
    <property type="match status" value="2"/>
</dbReference>
<keyword evidence="5" id="KW-1185">Reference proteome</keyword>
<feature type="region of interest" description="Disordered" evidence="2">
    <location>
        <begin position="1"/>
        <end position="91"/>
    </location>
</feature>
<dbReference type="OMA" id="WMFWAML"/>
<feature type="compositionally biased region" description="Basic residues" evidence="2">
    <location>
        <begin position="365"/>
        <end position="379"/>
    </location>
</feature>
<keyword evidence="1" id="KW-0479">Metal-binding</keyword>
<dbReference type="AlphaFoldDB" id="A0A6I8PFS7"/>
<dbReference type="Proteomes" id="UP000002279">
    <property type="component" value="Chromosome 20"/>
</dbReference>
<name>A0A6I8PFS7_ORNAN</name>
<dbReference type="KEGG" id="oaa:100084005"/>
<keyword evidence="1" id="KW-0863">Zinc-finger</keyword>